<dbReference type="EMBL" id="LWMH01000002">
    <property type="protein sequence ID" value="KZS43450.1"/>
    <property type="molecule type" value="Genomic_DNA"/>
</dbReference>
<reference evidence="1" key="1">
    <citation type="journal article" date="2016" name="Genome Announc.">
        <title>Draft genomes of two strains of Paenibacillus glucanolyticus with capability to degrade lignocellulose.</title>
        <authorList>
            <person name="Mathews S.L."/>
            <person name="Pawlak J."/>
            <person name="Grunden A.M."/>
        </authorList>
    </citation>
    <scope>NUCLEOTIDE SEQUENCE [LARGE SCALE GENOMIC DNA]</scope>
    <source>
        <strain evidence="1">SLM1</strain>
    </source>
</reference>
<gene>
    <name evidence="1" type="ORF">AWU65_25440</name>
</gene>
<keyword evidence="2" id="KW-1185">Reference proteome</keyword>
<accession>A0A163DVA7</accession>
<name>A0A163DVA7_9BACL</name>
<dbReference type="STRING" id="59843.A3958_24060"/>
<dbReference type="Proteomes" id="UP000076796">
    <property type="component" value="Unassembled WGS sequence"/>
</dbReference>
<dbReference type="AlphaFoldDB" id="A0A163DVA7"/>
<evidence type="ECO:0000313" key="1">
    <source>
        <dbReference type="EMBL" id="KZS43450.1"/>
    </source>
</evidence>
<organism evidence="1 2">
    <name type="scientific">Paenibacillus glucanolyticus</name>
    <dbReference type="NCBI Taxonomy" id="59843"/>
    <lineage>
        <taxon>Bacteria</taxon>
        <taxon>Bacillati</taxon>
        <taxon>Bacillota</taxon>
        <taxon>Bacilli</taxon>
        <taxon>Bacillales</taxon>
        <taxon>Paenibacillaceae</taxon>
        <taxon>Paenibacillus</taxon>
    </lineage>
</organism>
<comment type="caution">
    <text evidence="1">The sequence shown here is derived from an EMBL/GenBank/DDBJ whole genome shotgun (WGS) entry which is preliminary data.</text>
</comment>
<dbReference type="KEGG" id="pglu:A3958_24060"/>
<sequence length="74" mass="8739">MIIKKTLVCAIIFVVILAAAILTDSRTRSRYQPDNTSYIQRYQMQDFQEESRWFSPREYIKIIRKSPESGPDQP</sequence>
<proteinExistence type="predicted"/>
<evidence type="ECO:0000313" key="2">
    <source>
        <dbReference type="Proteomes" id="UP000076796"/>
    </source>
</evidence>
<protein>
    <submittedName>
        <fullName evidence="1">Uncharacterized protein</fullName>
    </submittedName>
</protein>